<sequence>MSVPRISRTRYAAVGVALATAGALALPSGTAVAASGPESTTGPLLSYVVNTKANHGQVQKVEKAITTLGGTVVYSYEQIGVVIARSTDTQFAAKLRQAKGVESVGASRTKGITASEDRVAEVAAAPAGASAAGEEPLWANQWDMRQIGVDKAHKLSLGSNKVTVGVLDSGIDGTHEDLAANIDASQSVSCIDGGKPNTAWDAWQPGVDGDHGTHVAGSIAAAKNGKGIEGIAPNVKLAAVKVVDDGGFIYPEYAICGFVWAGEHKFKITNNSYFVDPWMFNCQNDADQAAITTAVRRAVEFSQRKGVLNVAAAGNENIDLAHKTKDVASPDDTTPGERPITQDCLNLPTELDGVVAVSSVGVNGEKSYYSSYGKNKVTVAAPGGDRRYQIPNTPDQNGRVLSTIPGGQYGYMQGTSMASPHAAGVLALLASTHPWASADELTELLTNQAESHACPTSPYNPGGAGEWTATCEGGADDNGFYGAGIINAEKAVQWWR</sequence>
<dbReference type="SUPFAM" id="SSF52743">
    <property type="entry name" value="Subtilisin-like"/>
    <property type="match status" value="1"/>
</dbReference>
<dbReference type="RefSeq" id="WP_344330218.1">
    <property type="nucleotide sequence ID" value="NZ_BAAAKJ010000074.1"/>
</dbReference>
<dbReference type="PRINTS" id="PR00723">
    <property type="entry name" value="SUBTILISIN"/>
</dbReference>
<keyword evidence="7" id="KW-0732">Signal</keyword>
<dbReference type="PROSITE" id="PS00138">
    <property type="entry name" value="SUBTILASE_SER"/>
    <property type="match status" value="1"/>
</dbReference>
<dbReference type="InterPro" id="IPR023828">
    <property type="entry name" value="Peptidase_S8_Ser-AS"/>
</dbReference>
<dbReference type="InterPro" id="IPR015500">
    <property type="entry name" value="Peptidase_S8_subtilisin-rel"/>
</dbReference>
<evidence type="ECO:0000313" key="10">
    <source>
        <dbReference type="Proteomes" id="UP001499863"/>
    </source>
</evidence>
<dbReference type="Gene3D" id="3.40.50.200">
    <property type="entry name" value="Peptidase S8/S53 domain"/>
    <property type="match status" value="1"/>
</dbReference>
<feature type="active site" description="Charge relay system" evidence="5">
    <location>
        <position position="416"/>
    </location>
</feature>
<feature type="active site" description="Charge relay system" evidence="5">
    <location>
        <position position="211"/>
    </location>
</feature>
<name>A0ABN1XSK3_9ACTN</name>
<evidence type="ECO:0000256" key="6">
    <source>
        <dbReference type="RuleBase" id="RU003355"/>
    </source>
</evidence>
<organism evidence="9 10">
    <name type="scientific">Kitasatospora putterlickiae</name>
    <dbReference type="NCBI Taxonomy" id="221725"/>
    <lineage>
        <taxon>Bacteria</taxon>
        <taxon>Bacillati</taxon>
        <taxon>Actinomycetota</taxon>
        <taxon>Actinomycetes</taxon>
        <taxon>Kitasatosporales</taxon>
        <taxon>Streptomycetaceae</taxon>
        <taxon>Kitasatospora</taxon>
    </lineage>
</organism>
<dbReference type="InterPro" id="IPR022398">
    <property type="entry name" value="Peptidase_S8_His-AS"/>
</dbReference>
<evidence type="ECO:0000256" key="4">
    <source>
        <dbReference type="ARBA" id="ARBA00022825"/>
    </source>
</evidence>
<evidence type="ECO:0000313" key="9">
    <source>
        <dbReference type="EMBL" id="GAA1388834.1"/>
    </source>
</evidence>
<dbReference type="Proteomes" id="UP001499863">
    <property type="component" value="Unassembled WGS sequence"/>
</dbReference>
<dbReference type="PROSITE" id="PS51892">
    <property type="entry name" value="SUBTILASE"/>
    <property type="match status" value="1"/>
</dbReference>
<dbReference type="EMBL" id="BAAAKJ010000074">
    <property type="protein sequence ID" value="GAA1388834.1"/>
    <property type="molecule type" value="Genomic_DNA"/>
</dbReference>
<dbReference type="Pfam" id="PF00082">
    <property type="entry name" value="Peptidase_S8"/>
    <property type="match status" value="1"/>
</dbReference>
<gene>
    <name evidence="9" type="ORF">GCM10009639_15800</name>
</gene>
<comment type="similarity">
    <text evidence="1 5 6">Belongs to the peptidase S8 family.</text>
</comment>
<dbReference type="InterPro" id="IPR036852">
    <property type="entry name" value="Peptidase_S8/S53_dom_sf"/>
</dbReference>
<evidence type="ECO:0000256" key="3">
    <source>
        <dbReference type="ARBA" id="ARBA00022801"/>
    </source>
</evidence>
<evidence type="ECO:0000256" key="1">
    <source>
        <dbReference type="ARBA" id="ARBA00011073"/>
    </source>
</evidence>
<keyword evidence="10" id="KW-1185">Reference proteome</keyword>
<dbReference type="InterPro" id="IPR050131">
    <property type="entry name" value="Peptidase_S8_subtilisin-like"/>
</dbReference>
<feature type="domain" description="Peptidase S8/S53" evidence="8">
    <location>
        <begin position="160"/>
        <end position="458"/>
    </location>
</feature>
<reference evidence="9 10" key="1">
    <citation type="journal article" date="2019" name="Int. J. Syst. Evol. Microbiol.">
        <title>The Global Catalogue of Microorganisms (GCM) 10K type strain sequencing project: providing services to taxonomists for standard genome sequencing and annotation.</title>
        <authorList>
            <consortium name="The Broad Institute Genomics Platform"/>
            <consortium name="The Broad Institute Genome Sequencing Center for Infectious Disease"/>
            <person name="Wu L."/>
            <person name="Ma J."/>
        </authorList>
    </citation>
    <scope>NUCLEOTIDE SEQUENCE [LARGE SCALE GENOMIC DNA]</scope>
    <source>
        <strain evidence="9 10">JCM 12393</strain>
    </source>
</reference>
<proteinExistence type="inferred from homology"/>
<evidence type="ECO:0000259" key="8">
    <source>
        <dbReference type="Pfam" id="PF00082"/>
    </source>
</evidence>
<keyword evidence="4 5" id="KW-0720">Serine protease</keyword>
<dbReference type="PROSITE" id="PS00136">
    <property type="entry name" value="SUBTILASE_ASP"/>
    <property type="match status" value="1"/>
</dbReference>
<accession>A0ABN1XSK3</accession>
<evidence type="ECO:0000256" key="2">
    <source>
        <dbReference type="ARBA" id="ARBA00022670"/>
    </source>
</evidence>
<keyword evidence="2 5" id="KW-0645">Protease</keyword>
<dbReference type="PANTHER" id="PTHR43806:SF11">
    <property type="entry name" value="CEREVISIN-RELATED"/>
    <property type="match status" value="1"/>
</dbReference>
<feature type="chain" id="PRO_5046884066" evidence="7">
    <location>
        <begin position="34"/>
        <end position="496"/>
    </location>
</feature>
<dbReference type="InterPro" id="IPR000209">
    <property type="entry name" value="Peptidase_S8/S53_dom"/>
</dbReference>
<dbReference type="PANTHER" id="PTHR43806">
    <property type="entry name" value="PEPTIDASE S8"/>
    <property type="match status" value="1"/>
</dbReference>
<feature type="signal peptide" evidence="7">
    <location>
        <begin position="1"/>
        <end position="33"/>
    </location>
</feature>
<protein>
    <submittedName>
        <fullName evidence="9">S8 family serine peptidase</fullName>
    </submittedName>
</protein>
<dbReference type="PROSITE" id="PS00137">
    <property type="entry name" value="SUBTILASE_HIS"/>
    <property type="match status" value="1"/>
</dbReference>
<keyword evidence="3 5" id="KW-0378">Hydrolase</keyword>
<evidence type="ECO:0000256" key="7">
    <source>
        <dbReference type="SAM" id="SignalP"/>
    </source>
</evidence>
<comment type="caution">
    <text evidence="9">The sequence shown here is derived from an EMBL/GenBank/DDBJ whole genome shotgun (WGS) entry which is preliminary data.</text>
</comment>
<evidence type="ECO:0000256" key="5">
    <source>
        <dbReference type="PROSITE-ProRule" id="PRU01240"/>
    </source>
</evidence>
<dbReference type="InterPro" id="IPR023827">
    <property type="entry name" value="Peptidase_S8_Asp-AS"/>
</dbReference>
<feature type="active site" description="Charge relay system" evidence="5">
    <location>
        <position position="168"/>
    </location>
</feature>